<name>A0ABY6J5E1_9BACT</name>
<dbReference type="Gene3D" id="3.90.320.10">
    <property type="match status" value="1"/>
</dbReference>
<gene>
    <name evidence="2" type="ORF">MKQ68_01670</name>
</gene>
<dbReference type="InterPro" id="IPR038726">
    <property type="entry name" value="PDDEXK_AddAB-type"/>
</dbReference>
<dbReference type="RefSeq" id="WP_244837147.1">
    <property type="nucleotide sequence ID" value="NZ_CP107006.1"/>
</dbReference>
<dbReference type="Proteomes" id="UP001162741">
    <property type="component" value="Chromosome"/>
</dbReference>
<dbReference type="Pfam" id="PF12705">
    <property type="entry name" value="PDDEXK_1"/>
    <property type="match status" value="1"/>
</dbReference>
<evidence type="ECO:0000313" key="2">
    <source>
        <dbReference type="EMBL" id="UYQ93802.1"/>
    </source>
</evidence>
<feature type="domain" description="PD-(D/E)XK endonuclease-like" evidence="1">
    <location>
        <begin position="2"/>
        <end position="312"/>
    </location>
</feature>
<organism evidence="2 3">
    <name type="scientific">Chitinophaga horti</name>
    <dbReference type="NCBI Taxonomy" id="2920382"/>
    <lineage>
        <taxon>Bacteria</taxon>
        <taxon>Pseudomonadati</taxon>
        <taxon>Bacteroidota</taxon>
        <taxon>Chitinophagia</taxon>
        <taxon>Chitinophagales</taxon>
        <taxon>Chitinophagaceae</taxon>
        <taxon>Chitinophaga</taxon>
    </lineage>
</organism>
<dbReference type="InterPro" id="IPR011604">
    <property type="entry name" value="PDDEXK-like_dom_sf"/>
</dbReference>
<accession>A0ABY6J5E1</accession>
<evidence type="ECO:0000259" key="1">
    <source>
        <dbReference type="Pfam" id="PF12705"/>
    </source>
</evidence>
<proteinExistence type="predicted"/>
<sequence length="343" mass="40308">MEWSISKLSCLRQCHRKFFFAHELADYHFTHPIRRKAFELAQSKNLKMWQGSLIDYAFSDKLIAIYQRKQRPDFNALADEMLDIARRQFAFSEQQLYRDKGMTKSKAGEAFQVLDIHESGAPYTESDVETIYSTLRQIIIQIPEYPSPEMGKSLHEYLSSSNYLQPNINYWHYQFGEVRLKPQIDLVRYSGKSIHVIDWKVSDSYSSDYSNQLYLAGIVAYHNIKKDAEKKGWGLPARGDVSLFEINLMNGNIKEHAFTRESTAGALDHVYRFRNEQEQLSSDKKWNELNIEDYETTDKRETCVFCKFKSLCIHLILNNNRYDEPEYYKLVQNHQLAKTQVSV</sequence>
<dbReference type="EMBL" id="CP107006">
    <property type="protein sequence ID" value="UYQ93802.1"/>
    <property type="molecule type" value="Genomic_DNA"/>
</dbReference>
<evidence type="ECO:0000313" key="3">
    <source>
        <dbReference type="Proteomes" id="UP001162741"/>
    </source>
</evidence>
<keyword evidence="3" id="KW-1185">Reference proteome</keyword>
<protein>
    <submittedName>
        <fullName evidence="2">PD-(D/E)XK nuclease family protein</fullName>
    </submittedName>
</protein>
<reference evidence="2" key="1">
    <citation type="submission" date="2022-10" db="EMBL/GenBank/DDBJ databases">
        <title>Chitinophaga sp. nov., isolated from soil.</title>
        <authorList>
            <person name="Jeon C.O."/>
        </authorList>
    </citation>
    <scope>NUCLEOTIDE SEQUENCE</scope>
    <source>
        <strain evidence="2">R8</strain>
    </source>
</reference>